<comment type="caution">
    <text evidence="1">The sequence shown here is derived from an EMBL/GenBank/DDBJ whole genome shotgun (WGS) entry which is preliminary data.</text>
</comment>
<evidence type="ECO:0000313" key="1">
    <source>
        <dbReference type="EMBL" id="KAL0931582.1"/>
    </source>
</evidence>
<evidence type="ECO:0000313" key="2">
    <source>
        <dbReference type="Proteomes" id="UP000805649"/>
    </source>
</evidence>
<gene>
    <name evidence="1" type="ORF">CTRU02_214317</name>
</gene>
<protein>
    <submittedName>
        <fullName evidence="1">Uncharacterized protein</fullName>
    </submittedName>
</protein>
<sequence length="587" mass="64040">MLLMATRGMSAGTACVLPPSGPALITADCVDDKWNNIIIDSQSDEISPAAHRKVAGHFDNTTTHVNIYLPTKAQWRGHFFHYVYPTASENADNDTLGFALDSGAYLIQITGTLGYRADAAAAKFSRQVASKYYGITLHIYGYLFGGSGGSYQTIGGIENTEGVWDGAVAFIQGVPESNPPTLSVRALVSHVLKHKASSIIDAVRPGGSSDPYAGLTALQADVFREATSLGVPIESWEDWNWVAGTRSLQLLNQSYRSVDPSYIDDFWLLPGYEGTEQSELGDFLRSALVNHTTMIERFIPAEPSSPATIVLADLPVISDPLGLDFRIYDQAGSFLGLLWGNLDVESRTVNLYDASNETTVSALAPGLEVILDNRLYLAMSLYHRHQLPSRNGFFTFDQFRDASGKPMYTQRDVILAEKFAESSSGGGTHTGNISTKLIIVDNLLDSDAYPWHAIWYRKQVEDSLGSSFDDNYRLWFNEHANHDYDVTEVSGPIGTQRVAFRGTIQYALRELADWVQNGVLPASNTNYTLSDSQVSVAGTAAERHGIQPVAKLMVNGAEKAEVAVGEVVSFKVLIEIPMGSSKIVAVE</sequence>
<proteinExistence type="predicted"/>
<reference evidence="1 2" key="1">
    <citation type="journal article" date="2020" name="Phytopathology">
        <title>Genome Sequence Resources of Colletotrichum truncatum, C. plurivorum, C. musicola, and C. sojae: Four Species Pathogenic to Soybean (Glycine max).</title>
        <authorList>
            <person name="Rogerio F."/>
            <person name="Boufleur T.R."/>
            <person name="Ciampi-Guillardi M."/>
            <person name="Sukno S.A."/>
            <person name="Thon M.R."/>
            <person name="Massola Junior N.S."/>
            <person name="Baroncelli R."/>
        </authorList>
    </citation>
    <scope>NUCLEOTIDE SEQUENCE [LARGE SCALE GENOMIC DNA]</scope>
    <source>
        <strain evidence="1 2">CMES1059</strain>
    </source>
</reference>
<keyword evidence="2" id="KW-1185">Reference proteome</keyword>
<accession>A0ACC3YI44</accession>
<name>A0ACC3YI44_COLTU</name>
<dbReference type="Proteomes" id="UP000805649">
    <property type="component" value="Unassembled WGS sequence"/>
</dbReference>
<dbReference type="EMBL" id="VUJX02000010">
    <property type="protein sequence ID" value="KAL0931582.1"/>
    <property type="molecule type" value="Genomic_DNA"/>
</dbReference>
<organism evidence="1 2">
    <name type="scientific">Colletotrichum truncatum</name>
    <name type="common">Anthracnose fungus</name>
    <name type="synonym">Colletotrichum capsici</name>
    <dbReference type="NCBI Taxonomy" id="5467"/>
    <lineage>
        <taxon>Eukaryota</taxon>
        <taxon>Fungi</taxon>
        <taxon>Dikarya</taxon>
        <taxon>Ascomycota</taxon>
        <taxon>Pezizomycotina</taxon>
        <taxon>Sordariomycetes</taxon>
        <taxon>Hypocreomycetidae</taxon>
        <taxon>Glomerellales</taxon>
        <taxon>Glomerellaceae</taxon>
        <taxon>Colletotrichum</taxon>
        <taxon>Colletotrichum truncatum species complex</taxon>
    </lineage>
</organism>